<evidence type="ECO:0000313" key="3">
    <source>
        <dbReference type="Proteomes" id="UP001176961"/>
    </source>
</evidence>
<keyword evidence="3" id="KW-1185">Reference proteome</keyword>
<feature type="chain" id="PRO_5041367302" evidence="1">
    <location>
        <begin position="17"/>
        <end position="98"/>
    </location>
</feature>
<feature type="signal peptide" evidence="1">
    <location>
        <begin position="1"/>
        <end position="16"/>
    </location>
</feature>
<dbReference type="EMBL" id="CATQJL010000001">
    <property type="protein sequence ID" value="CAJ0588995.1"/>
    <property type="molecule type" value="Genomic_DNA"/>
</dbReference>
<proteinExistence type="predicted"/>
<protein>
    <submittedName>
        <fullName evidence="2">Uncharacterized protein</fullName>
    </submittedName>
</protein>
<evidence type="ECO:0000256" key="1">
    <source>
        <dbReference type="SAM" id="SignalP"/>
    </source>
</evidence>
<organism evidence="2 3">
    <name type="scientific">Cylicocyclus nassatus</name>
    <name type="common">Nematode worm</name>
    <dbReference type="NCBI Taxonomy" id="53992"/>
    <lineage>
        <taxon>Eukaryota</taxon>
        <taxon>Metazoa</taxon>
        <taxon>Ecdysozoa</taxon>
        <taxon>Nematoda</taxon>
        <taxon>Chromadorea</taxon>
        <taxon>Rhabditida</taxon>
        <taxon>Rhabditina</taxon>
        <taxon>Rhabditomorpha</taxon>
        <taxon>Strongyloidea</taxon>
        <taxon>Strongylidae</taxon>
        <taxon>Cylicocyclus</taxon>
    </lineage>
</organism>
<dbReference type="AlphaFoldDB" id="A0AA36DKW2"/>
<reference evidence="2" key="1">
    <citation type="submission" date="2023-07" db="EMBL/GenBank/DDBJ databases">
        <authorList>
            <consortium name="CYATHOMIX"/>
        </authorList>
    </citation>
    <scope>NUCLEOTIDE SEQUENCE</scope>
    <source>
        <strain evidence="2">N/A</strain>
    </source>
</reference>
<dbReference type="Proteomes" id="UP001176961">
    <property type="component" value="Unassembled WGS sequence"/>
</dbReference>
<comment type="caution">
    <text evidence="2">The sequence shown here is derived from an EMBL/GenBank/DDBJ whole genome shotgun (WGS) entry which is preliminary data.</text>
</comment>
<accession>A0AA36DKW2</accession>
<name>A0AA36DKW2_CYLNA</name>
<gene>
    <name evidence="2" type="ORF">CYNAS_LOCUS978</name>
</gene>
<evidence type="ECO:0000313" key="2">
    <source>
        <dbReference type="EMBL" id="CAJ0588995.1"/>
    </source>
</evidence>
<keyword evidence="1" id="KW-0732">Signal</keyword>
<sequence>MAYKFLLILLLLQVHAAVGKGSGCFWDLLGRIFPCIETTITERENYDRLSEFCLKLCTWKGKFWTDCIEECMKRHKNFKFENEATPEPLPQPPLNFYF</sequence>